<dbReference type="GeneID" id="6086471"/>
<feature type="region of interest" description="Disordered" evidence="1">
    <location>
        <begin position="171"/>
        <end position="235"/>
    </location>
</feature>
<name>B0DTD9_LACBS</name>
<dbReference type="Proteomes" id="UP000001194">
    <property type="component" value="Unassembled WGS sequence"/>
</dbReference>
<evidence type="ECO:0000313" key="2">
    <source>
        <dbReference type="EMBL" id="EDQ98530.1"/>
    </source>
</evidence>
<evidence type="ECO:0000313" key="3">
    <source>
        <dbReference type="EMBL" id="EDR02046.1"/>
    </source>
</evidence>
<dbReference type="HOGENOM" id="CLU_027086_1_0_1"/>
<dbReference type="InParanoid" id="B0DTD9"/>
<proteinExistence type="predicted"/>
<reference evidence="3 4" key="1">
    <citation type="journal article" date="2008" name="Nature">
        <title>The genome of Laccaria bicolor provides insights into mycorrhizal symbiosis.</title>
        <authorList>
            <person name="Martin F."/>
            <person name="Aerts A."/>
            <person name="Ahren D."/>
            <person name="Brun A."/>
            <person name="Danchin E.G.J."/>
            <person name="Duchaussoy F."/>
            <person name="Gibon J."/>
            <person name="Kohler A."/>
            <person name="Lindquist E."/>
            <person name="Pereda V."/>
            <person name="Salamov A."/>
            <person name="Shapiro H.J."/>
            <person name="Wuyts J."/>
            <person name="Blaudez D."/>
            <person name="Buee M."/>
            <person name="Brokstein P."/>
            <person name="Canbaeck B."/>
            <person name="Cohen D."/>
            <person name="Courty P.E."/>
            <person name="Coutinho P.M."/>
            <person name="Delaruelle C."/>
            <person name="Detter J.C."/>
            <person name="Deveau A."/>
            <person name="DiFazio S."/>
            <person name="Duplessis S."/>
            <person name="Fraissinet-Tachet L."/>
            <person name="Lucic E."/>
            <person name="Frey-Klett P."/>
            <person name="Fourrey C."/>
            <person name="Feussner I."/>
            <person name="Gay G."/>
            <person name="Grimwood J."/>
            <person name="Hoegger P.J."/>
            <person name="Jain P."/>
            <person name="Kilaru S."/>
            <person name="Labbe J."/>
            <person name="Lin Y.C."/>
            <person name="Legue V."/>
            <person name="Le Tacon F."/>
            <person name="Marmeisse R."/>
            <person name="Melayah D."/>
            <person name="Montanini B."/>
            <person name="Muratet M."/>
            <person name="Nehls U."/>
            <person name="Niculita-Hirzel H."/>
            <person name="Oudot-Le Secq M.P."/>
            <person name="Peter M."/>
            <person name="Quesneville H."/>
            <person name="Rajashekar B."/>
            <person name="Reich M."/>
            <person name="Rouhier N."/>
            <person name="Schmutz J."/>
            <person name="Yin T."/>
            <person name="Chalot M."/>
            <person name="Henrissat B."/>
            <person name="Kuees U."/>
            <person name="Lucas S."/>
            <person name="Van de Peer Y."/>
            <person name="Podila G.K."/>
            <person name="Polle A."/>
            <person name="Pukkila P.J."/>
            <person name="Richardson P.M."/>
            <person name="Rouze P."/>
            <person name="Sanders I.R."/>
            <person name="Stajich J.E."/>
            <person name="Tunlid A."/>
            <person name="Tuskan G."/>
            <person name="Grigoriev I.V."/>
        </authorList>
    </citation>
    <scope>NUCLEOTIDE SEQUENCE [LARGE SCALE GENOMIC DNA]</scope>
    <source>
        <strain evidence="4">S238N-H82 / ATCC MYA-4686</strain>
    </source>
</reference>
<dbReference type="KEGG" id="lbc:LACBIDRAFT_335876"/>
<evidence type="ECO:0000256" key="1">
    <source>
        <dbReference type="SAM" id="MobiDB-lite"/>
    </source>
</evidence>
<dbReference type="OrthoDB" id="3227833at2759"/>
<dbReference type="EMBL" id="DS547251">
    <property type="protein sequence ID" value="EDQ98530.1"/>
    <property type="molecule type" value="Genomic_DNA"/>
</dbReference>
<organism evidence="4">
    <name type="scientific">Laccaria bicolor (strain S238N-H82 / ATCC MYA-4686)</name>
    <name type="common">Bicoloured deceiver</name>
    <name type="synonym">Laccaria laccata var. bicolor</name>
    <dbReference type="NCBI Taxonomy" id="486041"/>
    <lineage>
        <taxon>Eukaryota</taxon>
        <taxon>Fungi</taxon>
        <taxon>Dikarya</taxon>
        <taxon>Basidiomycota</taxon>
        <taxon>Agaricomycotina</taxon>
        <taxon>Agaricomycetes</taxon>
        <taxon>Agaricomycetidae</taxon>
        <taxon>Agaricales</taxon>
        <taxon>Agaricineae</taxon>
        <taxon>Hydnangiaceae</taxon>
        <taxon>Laccaria</taxon>
    </lineage>
</organism>
<protein>
    <submittedName>
        <fullName evidence="3">Predicted protein</fullName>
    </submittedName>
</protein>
<evidence type="ECO:0000313" key="4">
    <source>
        <dbReference type="Proteomes" id="UP000001194"/>
    </source>
</evidence>
<dbReference type="KEGG" id="lbc:LACBIDRAFT_332628"/>
<sequence>MFNSWKEACKQVLKAQEYKCELHGQNSRLEKEVLQLQGELQVLRTGLRFSPHIISETQSDSISPSDSVSQIGSGSNAVQHAWCTIKANARAIANRDLLPLPIPRDTPILMKKKTKTFFTKYHLKQWTDTVHKLKEQEPLLALCAAHWKAEHVLNTILTGITESNQNATMRRDNASDLDDPAVSLPNPSSKTNTSSSKHRLSNPSPTKPKKKKKTGKEKDIKGSEKASPPSITIDDDAINRQLNLSTENPGTAAAATEPQDKPSPPLDLAIPAIPLTPERIDIDLINVNPSYSSLKDEFSGSHHTNTVAVELLTAFEADPDFQSGEPTQDTLSFLDHIETTDPNSPNFSEDDLYGSWGHYQFTAGSQMISTVLTSWKSAIKPKSFLSDVYIELLVDKLLDLWKDAGGSISKGKGTNKDSALGTTLPTSDIIQMQAPSTQHAEPEDMLVDATASSSGESSESAVKTASMDVQKILQALQKDELKAWINDHNISTPTSGYHFISIT</sequence>
<keyword evidence="4" id="KW-1185">Reference proteome</keyword>
<dbReference type="RefSeq" id="XP_001890815.1">
    <property type="nucleotide sequence ID" value="XM_001890780.1"/>
</dbReference>
<dbReference type="RefSeq" id="XP_001887203.1">
    <property type="nucleotide sequence ID" value="XM_001887168.1"/>
</dbReference>
<feature type="compositionally biased region" description="Low complexity" evidence="1">
    <location>
        <begin position="185"/>
        <end position="195"/>
    </location>
</feature>
<dbReference type="AlphaFoldDB" id="B0DTD9"/>
<gene>
    <name evidence="3" type="ORF">LACBIDRAFT_332628</name>
    <name evidence="2" type="ORF">LACBIDRAFT_335876</name>
</gene>
<dbReference type="EMBL" id="DS547133">
    <property type="protein sequence ID" value="EDR02046.1"/>
    <property type="molecule type" value="Genomic_DNA"/>
</dbReference>
<accession>B0DTD9</accession>
<dbReference type="GeneID" id="6082869"/>